<evidence type="ECO:0000256" key="1">
    <source>
        <dbReference type="ARBA" id="ARBA00001947"/>
    </source>
</evidence>
<dbReference type="GO" id="GO:0008270">
    <property type="term" value="F:zinc ion binding"/>
    <property type="evidence" value="ECO:0007669"/>
    <property type="project" value="InterPro"/>
</dbReference>
<evidence type="ECO:0000256" key="3">
    <source>
        <dbReference type="ARBA" id="ARBA00022645"/>
    </source>
</evidence>
<dbReference type="STRING" id="451379.A0A0N5AIL0"/>
<name>A0A0N5AIL0_9BILA</name>
<evidence type="ECO:0000256" key="6">
    <source>
        <dbReference type="ARBA" id="ARBA00022729"/>
    </source>
</evidence>
<feature type="domain" description="Peptidase M14" evidence="11">
    <location>
        <begin position="1"/>
        <end position="240"/>
    </location>
</feature>
<keyword evidence="9" id="KW-0482">Metalloprotease</keyword>
<dbReference type="FunFam" id="3.40.630.10:FF:000084">
    <property type="entry name" value="Carboxypeptidase B2"/>
    <property type="match status" value="1"/>
</dbReference>
<dbReference type="GO" id="GO:0005615">
    <property type="term" value="C:extracellular space"/>
    <property type="evidence" value="ECO:0007669"/>
    <property type="project" value="TreeGrafter"/>
</dbReference>
<sequence length="246" mass="28704">LVSNYGIDPEITSYVNKLNFYVFPILNPDGYVFSRTSNDSLVRQWRKNRAPSNCSGYMPYRERICCYGVDLNRNYDFEFNQSNIRFNNPCNDEYQGPFPFSEPETRAVRDYLLGEELRDNVDLLISFHTHGEMIILPYNHKRNSYPGDYHDLQQLAQKASEKIREDGSTDYQIGTAADMVGPATGGASDWIKNNTSIKYVYVIELPPDLSTSFAFQMKPHWLYPTFTELWRGLKVFINEIIQWREL</sequence>
<evidence type="ECO:0000256" key="2">
    <source>
        <dbReference type="ARBA" id="ARBA00005988"/>
    </source>
</evidence>
<keyword evidence="5" id="KW-0479">Metal-binding</keyword>
<organism evidence="12 13">
    <name type="scientific">Syphacia muris</name>
    <dbReference type="NCBI Taxonomy" id="451379"/>
    <lineage>
        <taxon>Eukaryota</taxon>
        <taxon>Metazoa</taxon>
        <taxon>Ecdysozoa</taxon>
        <taxon>Nematoda</taxon>
        <taxon>Chromadorea</taxon>
        <taxon>Rhabditida</taxon>
        <taxon>Spirurina</taxon>
        <taxon>Oxyuridomorpha</taxon>
        <taxon>Oxyuroidea</taxon>
        <taxon>Oxyuridae</taxon>
        <taxon>Syphacia</taxon>
    </lineage>
</organism>
<evidence type="ECO:0000256" key="8">
    <source>
        <dbReference type="ARBA" id="ARBA00022833"/>
    </source>
</evidence>
<evidence type="ECO:0000313" key="12">
    <source>
        <dbReference type="Proteomes" id="UP000046393"/>
    </source>
</evidence>
<dbReference type="GO" id="GO:0004181">
    <property type="term" value="F:metallocarboxypeptidase activity"/>
    <property type="evidence" value="ECO:0007669"/>
    <property type="project" value="InterPro"/>
</dbReference>
<comment type="similarity">
    <text evidence="2 10">Belongs to the peptidase M14 family.</text>
</comment>
<dbReference type="Gene3D" id="3.40.630.10">
    <property type="entry name" value="Zn peptidases"/>
    <property type="match status" value="1"/>
</dbReference>
<dbReference type="SUPFAM" id="SSF53187">
    <property type="entry name" value="Zn-dependent exopeptidases"/>
    <property type="match status" value="1"/>
</dbReference>
<keyword evidence="8" id="KW-0862">Zinc</keyword>
<dbReference type="WBParaSite" id="SMUV_0000426001-mRNA-1">
    <property type="protein sequence ID" value="SMUV_0000426001-mRNA-1"/>
    <property type="gene ID" value="SMUV_0000426001"/>
</dbReference>
<feature type="active site" description="Proton donor/acceptor" evidence="10">
    <location>
        <position position="204"/>
    </location>
</feature>
<protein>
    <submittedName>
        <fullName evidence="13">Peptidase_M14 domain-containing protein</fullName>
    </submittedName>
</protein>
<evidence type="ECO:0000256" key="10">
    <source>
        <dbReference type="PROSITE-ProRule" id="PRU01379"/>
    </source>
</evidence>
<dbReference type="AlphaFoldDB" id="A0A0N5AIL0"/>
<dbReference type="GO" id="GO:0006508">
    <property type="term" value="P:proteolysis"/>
    <property type="evidence" value="ECO:0007669"/>
    <property type="project" value="UniProtKB-KW"/>
</dbReference>
<dbReference type="Proteomes" id="UP000046393">
    <property type="component" value="Unplaced"/>
</dbReference>
<keyword evidence="7" id="KW-0378">Hydrolase</keyword>
<evidence type="ECO:0000256" key="5">
    <source>
        <dbReference type="ARBA" id="ARBA00022723"/>
    </source>
</evidence>
<comment type="cofactor">
    <cofactor evidence="1">
        <name>Zn(2+)</name>
        <dbReference type="ChEBI" id="CHEBI:29105"/>
    </cofactor>
</comment>
<evidence type="ECO:0000259" key="11">
    <source>
        <dbReference type="PROSITE" id="PS52035"/>
    </source>
</evidence>
<keyword evidence="12" id="KW-1185">Reference proteome</keyword>
<dbReference type="SMART" id="SM00631">
    <property type="entry name" value="Zn_pept"/>
    <property type="match status" value="1"/>
</dbReference>
<dbReference type="PANTHER" id="PTHR11705:SF59">
    <property type="entry name" value="PEPTIDASE M14 CARBOXYPEPTIDASE A DOMAIN-CONTAINING PROTEIN"/>
    <property type="match status" value="1"/>
</dbReference>
<evidence type="ECO:0000256" key="9">
    <source>
        <dbReference type="ARBA" id="ARBA00023049"/>
    </source>
</evidence>
<evidence type="ECO:0000256" key="4">
    <source>
        <dbReference type="ARBA" id="ARBA00022670"/>
    </source>
</evidence>
<keyword evidence="4" id="KW-0645">Protease</keyword>
<evidence type="ECO:0000313" key="13">
    <source>
        <dbReference type="WBParaSite" id="SMUV_0000426001-mRNA-1"/>
    </source>
</evidence>
<evidence type="ECO:0000256" key="7">
    <source>
        <dbReference type="ARBA" id="ARBA00022801"/>
    </source>
</evidence>
<dbReference type="Pfam" id="PF00246">
    <property type="entry name" value="Peptidase_M14"/>
    <property type="match status" value="1"/>
</dbReference>
<keyword evidence="6" id="KW-0732">Signal</keyword>
<keyword evidence="3" id="KW-0121">Carboxypeptidase</keyword>
<dbReference type="PANTHER" id="PTHR11705">
    <property type="entry name" value="PROTEASE FAMILY M14 CARBOXYPEPTIDASE A,B"/>
    <property type="match status" value="1"/>
</dbReference>
<proteinExistence type="inferred from homology"/>
<accession>A0A0N5AIL0</accession>
<reference evidence="13" key="1">
    <citation type="submission" date="2016-04" db="UniProtKB">
        <authorList>
            <consortium name="WormBaseParasite"/>
        </authorList>
    </citation>
    <scope>IDENTIFICATION</scope>
</reference>
<dbReference type="InterPro" id="IPR000834">
    <property type="entry name" value="Peptidase_M14"/>
</dbReference>
<dbReference type="PROSITE" id="PS52035">
    <property type="entry name" value="PEPTIDASE_M14"/>
    <property type="match status" value="1"/>
</dbReference>